<comment type="similarity">
    <text evidence="1">Belongs to the PrpD family.</text>
</comment>
<gene>
    <name evidence="4" type="ORF">H5411_05285</name>
</gene>
<dbReference type="SUPFAM" id="SSF103378">
    <property type="entry name" value="2-methylcitrate dehydratase PrpD"/>
    <property type="match status" value="1"/>
</dbReference>
<feature type="domain" description="MmgE/PrpD N-terminal" evidence="2">
    <location>
        <begin position="8"/>
        <end position="240"/>
    </location>
</feature>
<evidence type="ECO:0000313" key="4">
    <source>
        <dbReference type="EMBL" id="MBB2498549.1"/>
    </source>
</evidence>
<dbReference type="Gene3D" id="3.30.1330.120">
    <property type="entry name" value="2-methylcitrate dehydratase PrpD"/>
    <property type="match status" value="1"/>
</dbReference>
<dbReference type="InterPro" id="IPR042183">
    <property type="entry name" value="MmgE/PrpD_sf_1"/>
</dbReference>
<dbReference type="InterPro" id="IPR042188">
    <property type="entry name" value="MmgE/PrpD_sf_2"/>
</dbReference>
<dbReference type="Pfam" id="PF03972">
    <property type="entry name" value="MmgE_PrpD_N"/>
    <property type="match status" value="1"/>
</dbReference>
<dbReference type="Proteomes" id="UP000550260">
    <property type="component" value="Unassembled WGS sequence"/>
</dbReference>
<name>A0A8E1VUJ6_9PSEU</name>
<dbReference type="GO" id="GO:0016829">
    <property type="term" value="F:lyase activity"/>
    <property type="evidence" value="ECO:0007669"/>
    <property type="project" value="InterPro"/>
</dbReference>
<dbReference type="InterPro" id="IPR045337">
    <property type="entry name" value="MmgE_PrpD_C"/>
</dbReference>
<dbReference type="PANTHER" id="PTHR16943">
    <property type="entry name" value="2-METHYLCITRATE DEHYDRATASE-RELATED"/>
    <property type="match status" value="1"/>
</dbReference>
<dbReference type="InterPro" id="IPR045336">
    <property type="entry name" value="MmgE_PrpD_N"/>
</dbReference>
<dbReference type="InterPro" id="IPR005656">
    <property type="entry name" value="MmgE_PrpD"/>
</dbReference>
<dbReference type="Gene3D" id="1.10.4100.10">
    <property type="entry name" value="2-methylcitrate dehydratase PrpD"/>
    <property type="match status" value="1"/>
</dbReference>
<dbReference type="AlphaFoldDB" id="A0A8E1VUJ6"/>
<evidence type="ECO:0000256" key="1">
    <source>
        <dbReference type="ARBA" id="ARBA00006174"/>
    </source>
</evidence>
<accession>A0A8E1VUJ6</accession>
<sequence>MNDDLMDELADFCVATTTERLPRDVVGKAKLCLTDFLSAALTPSAEARIALRALGNPGADLGALPLFWTAAPTAAYLTSIPAAATGRTDTHVESSSHPGMVLFPALLALAEQTQASGGRVLSAAVVGYEVMCRLGSAMITPDVAAVFRPTGVLGPVAAAAACAHLLALDEAGTRAALGMAANAACGLNHWARAATQEHVLHSAMAARTGVESALLAAAGLTASGGAVDGEAGFLAAFGARDRARLLAGRTPFAIRDIVHKPAPACIYVQGPCQLAEEIVRRHSPDPARVDSIVVELAEHAVRYPGCDNSGPIADVVAAQLSVQFSVASVLVAGGILDRNWRNPADAGTNRLAARTRLAADPELSARFPARNGSRVRVLLDDGRVLAAEQDSFPSMTADEIVRRFRRAADPVYGRAGSEAILASIDRLDRTSSATGLLHALQPR</sequence>
<feature type="domain" description="MmgE/PrpD C-terminal" evidence="3">
    <location>
        <begin position="263"/>
        <end position="425"/>
    </location>
</feature>
<dbReference type="InterPro" id="IPR036148">
    <property type="entry name" value="MmgE/PrpD_sf"/>
</dbReference>
<dbReference type="RefSeq" id="WP_183123095.1">
    <property type="nucleotide sequence ID" value="NZ_JACJHR010000005.1"/>
</dbReference>
<dbReference type="Pfam" id="PF19305">
    <property type="entry name" value="MmgE_PrpD_C"/>
    <property type="match status" value="1"/>
</dbReference>
<reference evidence="4 5" key="1">
    <citation type="submission" date="2020-08" db="EMBL/GenBank/DDBJ databases">
        <title>Amycolatopsis echigonensis JCM 21831.</title>
        <authorList>
            <person name="Tedsree N."/>
            <person name="Kuncharoen N."/>
            <person name="Likhitwitayawuid K."/>
            <person name="Tanasupawat S."/>
        </authorList>
    </citation>
    <scope>NUCLEOTIDE SEQUENCE [LARGE SCALE GENOMIC DNA]</scope>
    <source>
        <strain evidence="4 5">JCM 21831</strain>
    </source>
</reference>
<proteinExistence type="inferred from homology"/>
<evidence type="ECO:0000313" key="5">
    <source>
        <dbReference type="Proteomes" id="UP000550260"/>
    </source>
</evidence>
<comment type="caution">
    <text evidence="4">The sequence shown here is derived from an EMBL/GenBank/DDBJ whole genome shotgun (WGS) entry which is preliminary data.</text>
</comment>
<dbReference type="EMBL" id="JACJHR010000005">
    <property type="protein sequence ID" value="MBB2498549.1"/>
    <property type="molecule type" value="Genomic_DNA"/>
</dbReference>
<dbReference type="PANTHER" id="PTHR16943:SF8">
    <property type="entry name" value="2-METHYLCITRATE DEHYDRATASE"/>
    <property type="match status" value="1"/>
</dbReference>
<organism evidence="4 5">
    <name type="scientific">Amycolatopsis echigonensis</name>
    <dbReference type="NCBI Taxonomy" id="2576905"/>
    <lineage>
        <taxon>Bacteria</taxon>
        <taxon>Bacillati</taxon>
        <taxon>Actinomycetota</taxon>
        <taxon>Actinomycetes</taxon>
        <taxon>Pseudonocardiales</taxon>
        <taxon>Pseudonocardiaceae</taxon>
        <taxon>Amycolatopsis</taxon>
    </lineage>
</organism>
<protein>
    <submittedName>
        <fullName evidence="4">MmgE/PrpD family protein</fullName>
    </submittedName>
</protein>
<evidence type="ECO:0000259" key="2">
    <source>
        <dbReference type="Pfam" id="PF03972"/>
    </source>
</evidence>
<evidence type="ECO:0000259" key="3">
    <source>
        <dbReference type="Pfam" id="PF19305"/>
    </source>
</evidence>